<name>A0AA40RU14_STUST</name>
<evidence type="ECO:0000256" key="1">
    <source>
        <dbReference type="SAM" id="Phobius"/>
    </source>
</evidence>
<feature type="transmembrane region" description="Helical" evidence="1">
    <location>
        <begin position="16"/>
        <end position="34"/>
    </location>
</feature>
<proteinExistence type="predicted"/>
<evidence type="ECO:0000313" key="3">
    <source>
        <dbReference type="Proteomes" id="UP001138621"/>
    </source>
</evidence>
<dbReference type="EMBL" id="JAAMRD010000014">
    <property type="protein sequence ID" value="MBA1306021.1"/>
    <property type="molecule type" value="Genomic_DNA"/>
</dbReference>
<organism evidence="2 3">
    <name type="scientific">Stutzerimonas stutzeri</name>
    <name type="common">Pseudomonas stutzeri</name>
    <dbReference type="NCBI Taxonomy" id="316"/>
    <lineage>
        <taxon>Bacteria</taxon>
        <taxon>Pseudomonadati</taxon>
        <taxon>Pseudomonadota</taxon>
        <taxon>Gammaproteobacteria</taxon>
        <taxon>Pseudomonadales</taxon>
        <taxon>Pseudomonadaceae</taxon>
        <taxon>Stutzerimonas</taxon>
    </lineage>
</organism>
<keyword evidence="1" id="KW-1133">Transmembrane helix</keyword>
<reference evidence="2" key="1">
    <citation type="submission" date="2020-02" db="EMBL/GenBank/DDBJ databases">
        <title>Synteny-based analysis reveals conserved mechanism for high triclosan tolerance in Pseudomonas, as well as instances of horizontal transfer.</title>
        <authorList>
            <person name="Mcfarland A.G."/>
            <person name="Bertucci H.K."/>
            <person name="Litmann E."/>
            <person name="Shen J."/>
            <person name="Huttenhower C."/>
            <person name="Hartmann E.M."/>
        </authorList>
    </citation>
    <scope>NUCLEOTIDE SEQUENCE</scope>
    <source>
        <strain evidence="2">109A1</strain>
    </source>
</reference>
<protein>
    <submittedName>
        <fullName evidence="2">Uncharacterized protein</fullName>
    </submittedName>
</protein>
<sequence>MKAAFTGYAIGDRRAVMVRGYIAVSGVIGAGVGLWLLSPWLILCGGFLLGAFMSPILYVWKDVTSKREQALYESFVDGPYRPVRALYMCVPVVTVLLALLQVADKVTAS</sequence>
<accession>A0AA40RU14</accession>
<dbReference type="Proteomes" id="UP001138621">
    <property type="component" value="Unassembled WGS sequence"/>
</dbReference>
<evidence type="ECO:0000313" key="2">
    <source>
        <dbReference type="EMBL" id="MBA1306021.1"/>
    </source>
</evidence>
<keyword evidence="1" id="KW-0812">Transmembrane</keyword>
<comment type="caution">
    <text evidence="2">The sequence shown here is derived from an EMBL/GenBank/DDBJ whole genome shotgun (WGS) entry which is preliminary data.</text>
</comment>
<dbReference type="AlphaFoldDB" id="A0AA40RU14"/>
<dbReference type="RefSeq" id="WP_181121773.1">
    <property type="nucleotide sequence ID" value="NZ_JAAMRD010000014.1"/>
</dbReference>
<gene>
    <name evidence="2" type="ORF">G7024_16645</name>
</gene>
<feature type="transmembrane region" description="Helical" evidence="1">
    <location>
        <begin position="85"/>
        <end position="103"/>
    </location>
</feature>
<keyword evidence="1" id="KW-0472">Membrane</keyword>